<proteinExistence type="predicted"/>
<dbReference type="Proteomes" id="UP001321861">
    <property type="component" value="Chromosome"/>
</dbReference>
<dbReference type="KEGG" id="xap:XA3_04170"/>
<dbReference type="EMBL" id="AP026802">
    <property type="protein sequence ID" value="BDR57976.1"/>
    <property type="molecule type" value="Genomic_DNA"/>
</dbReference>
<protein>
    <recommendedName>
        <fullName evidence="1">SnoaL-like domain-containing protein</fullName>
    </recommendedName>
</protein>
<gene>
    <name evidence="2" type="ORF">XA3_04170</name>
</gene>
<dbReference type="InterPro" id="IPR032710">
    <property type="entry name" value="NTF2-like_dom_sf"/>
</dbReference>
<dbReference type="Pfam" id="PF12680">
    <property type="entry name" value="SnoaL_2"/>
    <property type="match status" value="1"/>
</dbReference>
<organism evidence="2 3">
    <name type="scientific">Xylocopilactobacillus apicola</name>
    <dbReference type="NCBI Taxonomy" id="2932184"/>
    <lineage>
        <taxon>Bacteria</taxon>
        <taxon>Bacillati</taxon>
        <taxon>Bacillota</taxon>
        <taxon>Bacilli</taxon>
        <taxon>Lactobacillales</taxon>
        <taxon>Lactobacillaceae</taxon>
        <taxon>Xylocopilactobacillus</taxon>
    </lineage>
</organism>
<evidence type="ECO:0000259" key="1">
    <source>
        <dbReference type="Pfam" id="PF12680"/>
    </source>
</evidence>
<evidence type="ECO:0000313" key="3">
    <source>
        <dbReference type="Proteomes" id="UP001321861"/>
    </source>
</evidence>
<dbReference type="InterPro" id="IPR037401">
    <property type="entry name" value="SnoaL-like"/>
</dbReference>
<sequence length="125" mass="15103">MEADELIRAYFSAWEQHKFAPAEKYFTADIKYRECYGPVYEGLEEVQLWMNKMKERQVVLAWKIKRILPVNDSIRVVEWYFHAREDSEYDFDGVSIIEFEHGKMKKVSEYEAKHQTYRPLKPLTD</sequence>
<accession>A0AAU9DI23</accession>
<dbReference type="SUPFAM" id="SSF54427">
    <property type="entry name" value="NTF2-like"/>
    <property type="match status" value="1"/>
</dbReference>
<feature type="domain" description="SnoaL-like" evidence="1">
    <location>
        <begin position="7"/>
        <end position="105"/>
    </location>
</feature>
<name>A0AAU9DI23_9LACO</name>
<dbReference type="Gene3D" id="3.10.450.50">
    <property type="match status" value="1"/>
</dbReference>
<reference evidence="2 3" key="1">
    <citation type="journal article" date="2023" name="Microbiol. Spectr.">
        <title>Symbiosis of Carpenter Bees with Uncharacterized Lactic Acid Bacteria Showing NAD Auxotrophy.</title>
        <authorList>
            <person name="Kawasaki S."/>
            <person name="Ozawa K."/>
            <person name="Mori T."/>
            <person name="Yamamoto A."/>
            <person name="Ito M."/>
            <person name="Ohkuma M."/>
            <person name="Sakamoto M."/>
            <person name="Matsutani M."/>
        </authorList>
    </citation>
    <scope>NUCLEOTIDE SEQUENCE [LARGE SCALE GENOMIC DNA]</scope>
    <source>
        <strain evidence="2 3">XA3</strain>
    </source>
</reference>
<dbReference type="AlphaFoldDB" id="A0AAU9DI23"/>
<keyword evidence="3" id="KW-1185">Reference proteome</keyword>
<evidence type="ECO:0000313" key="2">
    <source>
        <dbReference type="EMBL" id="BDR57976.1"/>
    </source>
</evidence>